<dbReference type="Proteomes" id="UP000050794">
    <property type="component" value="Unassembled WGS sequence"/>
</dbReference>
<name>A0A183V4G0_TOXCA</name>
<dbReference type="SUPFAM" id="SSF57424">
    <property type="entry name" value="LDL receptor-like module"/>
    <property type="match status" value="2"/>
</dbReference>
<dbReference type="WBParaSite" id="TCNE_0001563101-mRNA-1">
    <property type="protein sequence ID" value="TCNE_0001563101-mRNA-1"/>
    <property type="gene ID" value="TCNE_0001563101"/>
</dbReference>
<dbReference type="AlphaFoldDB" id="A0A183V4G0"/>
<evidence type="ECO:0000313" key="4">
    <source>
        <dbReference type="EMBL" id="VDM46951.1"/>
    </source>
</evidence>
<dbReference type="SUPFAM" id="SSF56496">
    <property type="entry name" value="Fibrinogen C-terminal domain-like"/>
    <property type="match status" value="1"/>
</dbReference>
<dbReference type="InterPro" id="IPR002172">
    <property type="entry name" value="LDrepeatLR_classA_rpt"/>
</dbReference>
<organism evidence="5 6">
    <name type="scientific">Toxocara canis</name>
    <name type="common">Canine roundworm</name>
    <dbReference type="NCBI Taxonomy" id="6265"/>
    <lineage>
        <taxon>Eukaryota</taxon>
        <taxon>Metazoa</taxon>
        <taxon>Ecdysozoa</taxon>
        <taxon>Nematoda</taxon>
        <taxon>Chromadorea</taxon>
        <taxon>Rhabditida</taxon>
        <taxon>Spirurina</taxon>
        <taxon>Ascaridomorpha</taxon>
        <taxon>Ascaridoidea</taxon>
        <taxon>Toxocaridae</taxon>
        <taxon>Toxocara</taxon>
    </lineage>
</organism>
<dbReference type="InterPro" id="IPR036055">
    <property type="entry name" value="LDL_receptor-like_sf"/>
</dbReference>
<comment type="caution">
    <text evidence="2">Lacks conserved residue(s) required for the propagation of feature annotation.</text>
</comment>
<dbReference type="PANTHER" id="PTHR19143:SF327">
    <property type="entry name" value="FI21813P1-RELATED"/>
    <property type="match status" value="1"/>
</dbReference>
<dbReference type="Gene3D" id="4.10.400.10">
    <property type="entry name" value="Low-density Lipoprotein Receptor"/>
    <property type="match status" value="2"/>
</dbReference>
<dbReference type="EMBL" id="UYWY01022993">
    <property type="protein sequence ID" value="VDM46951.1"/>
    <property type="molecule type" value="Genomic_DNA"/>
</dbReference>
<dbReference type="InterPro" id="IPR036056">
    <property type="entry name" value="Fibrinogen-like_C"/>
</dbReference>
<dbReference type="SMART" id="SM00192">
    <property type="entry name" value="LDLa"/>
    <property type="match status" value="3"/>
</dbReference>
<protein>
    <submittedName>
        <fullName evidence="6">Tenascin-N</fullName>
    </submittedName>
</protein>
<dbReference type="NCBIfam" id="NF040941">
    <property type="entry name" value="GGGWT_bact"/>
    <property type="match status" value="1"/>
</dbReference>
<proteinExistence type="predicted"/>
<evidence type="ECO:0000256" key="2">
    <source>
        <dbReference type="PROSITE-ProRule" id="PRU00124"/>
    </source>
</evidence>
<evidence type="ECO:0000313" key="6">
    <source>
        <dbReference type="WBParaSite" id="TCNE_0001563101-mRNA-1"/>
    </source>
</evidence>
<dbReference type="Pfam" id="PF00147">
    <property type="entry name" value="Fibrinogen_C"/>
    <property type="match status" value="1"/>
</dbReference>
<dbReference type="Gene3D" id="3.90.215.10">
    <property type="entry name" value="Gamma Fibrinogen, chain A, domain 1"/>
    <property type="match status" value="1"/>
</dbReference>
<reference evidence="4 5" key="2">
    <citation type="submission" date="2018-11" db="EMBL/GenBank/DDBJ databases">
        <authorList>
            <consortium name="Pathogen Informatics"/>
        </authorList>
    </citation>
    <scope>NUCLEOTIDE SEQUENCE [LARGE SCALE GENOMIC DNA]</scope>
</reference>
<dbReference type="PRINTS" id="PR00261">
    <property type="entry name" value="LDLRECEPTOR"/>
</dbReference>
<sequence>MAFQPFVPPSPPFLHIVIMPNIDELSKSSALSDTHTQPSNRTSCCFLRPILEYPRHLEGRCKGGFDCDPEGPLTCVPVSAVRDCITDCPNSADEKCGISAVLCDERLQSGCGKCVRKELVDTYCSDRRNLCEEPNHFRCATTENCVLQEWLNDGVNDCTDGSDEDPCLTGKGACVNATSSAAMVTSPYRSFATDFIVERHEGKCVEGEFRCQNGNECIPVAYVLDGTPQCSDKSDEEFCITFEGDCPDPKRPCSFNTDIASFTCGCPVGTRRTPVGICAPANSPPNPGDCADLQRHYKSSRSGVYTAYDWKCANPLLCKFSIYCDMQIFGGGWTVILQRMNMSLNFDRNITDYERGFAIDENNFWIGIDRLHRLTNRPQCANELLLRLQTSTEARVILIRYSHFIVCEPTLGYRLNLGPLIYSNDLSLMDDLSEARMSPFEAPPKWMCADGGGWWRKRCDQPGVLTGINKAQGQYRGVTWNGKRLSALQMLIRPRAYIPPSKQLQLFL</sequence>
<dbReference type="InterPro" id="IPR002181">
    <property type="entry name" value="Fibrinogen_a/b/g_C_dom"/>
</dbReference>
<accession>A0A183V4G0</accession>
<dbReference type="Pfam" id="PF00057">
    <property type="entry name" value="Ldl_recept_a"/>
    <property type="match status" value="2"/>
</dbReference>
<reference evidence="6" key="1">
    <citation type="submission" date="2016-06" db="UniProtKB">
        <authorList>
            <consortium name="WormBaseParasite"/>
        </authorList>
    </citation>
    <scope>IDENTIFICATION</scope>
</reference>
<dbReference type="InterPro" id="IPR014716">
    <property type="entry name" value="Fibrinogen_a/b/g_C_1"/>
</dbReference>
<dbReference type="GO" id="GO:0005615">
    <property type="term" value="C:extracellular space"/>
    <property type="evidence" value="ECO:0007669"/>
    <property type="project" value="TreeGrafter"/>
</dbReference>
<dbReference type="PANTHER" id="PTHR19143">
    <property type="entry name" value="FIBRINOGEN/TENASCIN/ANGIOPOEITIN"/>
    <property type="match status" value="1"/>
</dbReference>
<dbReference type="SMART" id="SM00186">
    <property type="entry name" value="FBG"/>
    <property type="match status" value="1"/>
</dbReference>
<feature type="domain" description="Fibrinogen C-terminal" evidence="3">
    <location>
        <begin position="281"/>
        <end position="502"/>
    </location>
</feature>
<keyword evidence="1" id="KW-1015">Disulfide bond</keyword>
<evidence type="ECO:0000259" key="3">
    <source>
        <dbReference type="PROSITE" id="PS51406"/>
    </source>
</evidence>
<dbReference type="PROSITE" id="PS51406">
    <property type="entry name" value="FIBRINOGEN_C_2"/>
    <property type="match status" value="1"/>
</dbReference>
<dbReference type="InterPro" id="IPR050373">
    <property type="entry name" value="Fibrinogen_C-term_domain"/>
</dbReference>
<gene>
    <name evidence="4" type="ORF">TCNE_LOCUS15630</name>
</gene>
<dbReference type="PROSITE" id="PS50068">
    <property type="entry name" value="LDLRA_2"/>
    <property type="match status" value="2"/>
</dbReference>
<keyword evidence="5" id="KW-1185">Reference proteome</keyword>
<evidence type="ECO:0000313" key="5">
    <source>
        <dbReference type="Proteomes" id="UP000050794"/>
    </source>
</evidence>
<evidence type="ECO:0000256" key="1">
    <source>
        <dbReference type="ARBA" id="ARBA00023157"/>
    </source>
</evidence>
<dbReference type="CDD" id="cd00112">
    <property type="entry name" value="LDLa"/>
    <property type="match status" value="2"/>
</dbReference>